<accession>A0A084JJI6</accession>
<evidence type="ECO:0000313" key="3">
    <source>
        <dbReference type="Proteomes" id="UP000028525"/>
    </source>
</evidence>
<feature type="transmembrane region" description="Helical" evidence="1">
    <location>
        <begin position="56"/>
        <end position="73"/>
    </location>
</feature>
<organism evidence="2 3">
    <name type="scientific">Lacrimispora celerecrescens</name>
    <dbReference type="NCBI Taxonomy" id="29354"/>
    <lineage>
        <taxon>Bacteria</taxon>
        <taxon>Bacillati</taxon>
        <taxon>Bacillota</taxon>
        <taxon>Clostridia</taxon>
        <taxon>Lachnospirales</taxon>
        <taxon>Lachnospiraceae</taxon>
        <taxon>Lacrimispora</taxon>
    </lineage>
</organism>
<keyword evidence="1" id="KW-1133">Transmembrane helix</keyword>
<dbReference type="EMBL" id="JPME01000020">
    <property type="protein sequence ID" value="KEZ89120.1"/>
    <property type="molecule type" value="Genomic_DNA"/>
</dbReference>
<dbReference type="GO" id="GO:0022857">
    <property type="term" value="F:transmembrane transporter activity"/>
    <property type="evidence" value="ECO:0007669"/>
    <property type="project" value="InterPro"/>
</dbReference>
<keyword evidence="1" id="KW-0812">Transmembrane</keyword>
<dbReference type="InterPro" id="IPR024529">
    <property type="entry name" value="ECF_trnsprt_substrate-spec"/>
</dbReference>
<evidence type="ECO:0000313" key="2">
    <source>
        <dbReference type="EMBL" id="KEZ89120.1"/>
    </source>
</evidence>
<keyword evidence="1" id="KW-0472">Membrane</keyword>
<keyword evidence="3" id="KW-1185">Reference proteome</keyword>
<name>A0A084JJI6_9FIRM</name>
<dbReference type="STRING" id="29354.IO98_16860"/>
<evidence type="ECO:0000256" key="1">
    <source>
        <dbReference type="SAM" id="Phobius"/>
    </source>
</evidence>
<dbReference type="Proteomes" id="UP000028525">
    <property type="component" value="Unassembled WGS sequence"/>
</dbReference>
<proteinExistence type="predicted"/>
<dbReference type="InterPro" id="IPR030949">
    <property type="entry name" value="ECF_S_folate_fam"/>
</dbReference>
<dbReference type="Pfam" id="PF12822">
    <property type="entry name" value="ECF_trnsprt"/>
    <property type="match status" value="1"/>
</dbReference>
<dbReference type="OrthoDB" id="4624at2"/>
<dbReference type="NCBIfam" id="TIGR04518">
    <property type="entry name" value="ECF_S_folT_fam"/>
    <property type="match status" value="1"/>
</dbReference>
<feature type="transmembrane region" description="Helical" evidence="1">
    <location>
        <begin position="116"/>
        <end position="139"/>
    </location>
</feature>
<feature type="transmembrane region" description="Helical" evidence="1">
    <location>
        <begin position="151"/>
        <end position="169"/>
    </location>
</feature>
<dbReference type="AlphaFoldDB" id="A0A084JJI6"/>
<reference evidence="2 3" key="1">
    <citation type="submission" date="2014-07" db="EMBL/GenBank/DDBJ databases">
        <title>Draft genome of Clostridium celerecrescens 152B isolated from sediments associated with methane hydrate from Krishna Godavari basin.</title>
        <authorList>
            <person name="Honkalas V.S."/>
            <person name="Dabir A.P."/>
            <person name="Arora P."/>
            <person name="Dhakephalkar P.K."/>
        </authorList>
    </citation>
    <scope>NUCLEOTIDE SEQUENCE [LARGE SCALE GENOMIC DNA]</scope>
    <source>
        <strain evidence="2 3">152B</strain>
    </source>
</reference>
<dbReference type="Gene3D" id="1.10.1760.20">
    <property type="match status" value="1"/>
</dbReference>
<feature type="transmembrane region" description="Helical" evidence="1">
    <location>
        <begin position="20"/>
        <end position="44"/>
    </location>
</feature>
<comment type="caution">
    <text evidence="2">The sequence shown here is derived from an EMBL/GenBank/DDBJ whole genome shotgun (WGS) entry which is preliminary data.</text>
</comment>
<protein>
    <submittedName>
        <fullName evidence="2">Membrane protein</fullName>
    </submittedName>
</protein>
<gene>
    <name evidence="2" type="ORF">IO98_16860</name>
</gene>
<sequence>MKKFVTLFTESYRELKSVRTITTAAMFGAVAIVLSMFSINMGSYIRISFASLPNELVAYLFGPVVGGLFSGSMDVLKYLLKPMGAFFPGLTMVTILAGIMYGCMFYKKPITLSRVLVTKFLVMLVCNVILNTICLSILYGKGFMVLLPARALKNLVMWPIDSMIFYSMVRALDTMGVFKTIRKAQTAGTK</sequence>
<dbReference type="RefSeq" id="WP_038283037.1">
    <property type="nucleotide sequence ID" value="NZ_JPME01000020.1"/>
</dbReference>
<feature type="transmembrane region" description="Helical" evidence="1">
    <location>
        <begin position="85"/>
        <end position="104"/>
    </location>
</feature>